<dbReference type="GO" id="GO:0006508">
    <property type="term" value="P:proteolysis"/>
    <property type="evidence" value="ECO:0007669"/>
    <property type="project" value="UniProtKB-KW"/>
</dbReference>
<sequence>MSIRPQVQLVVALLLATTFSINAQYNDYYDYGEDAYGEADTAVGAQVIGGEPVTEGYSYVVSIMRNSLPSTGVTCGGVLLSERIVLTAATCLPSSETAVNRLRLFTGRYDLADPVDAARQEYSVRMAVGHPAYNPATKEADVALLILDRPVEGNFTAVELLGQDIELAPGEPLSILGWGSTTEGGRSSQSLQRAEVRYVPPSACQAAYPMAIYGSMICAIGDGARDACQGDAGGPLLLEDDVNQPALVGIVSWGEGCARPDKPGVYANVDDLRDWILSVKQQLESF</sequence>
<dbReference type="EMBL" id="HBGG01005601">
    <property type="protein sequence ID" value="CAD9200458.1"/>
    <property type="molecule type" value="Transcribed_RNA"/>
</dbReference>
<dbReference type="FunFam" id="2.40.10.10:FF:000002">
    <property type="entry name" value="Transmembrane protease serine"/>
    <property type="match status" value="1"/>
</dbReference>
<dbReference type="Pfam" id="PF00089">
    <property type="entry name" value="Trypsin"/>
    <property type="match status" value="1"/>
</dbReference>
<organism evidence="6">
    <name type="scientific">Tetraselmis chuii</name>
    <dbReference type="NCBI Taxonomy" id="63592"/>
    <lineage>
        <taxon>Eukaryota</taxon>
        <taxon>Viridiplantae</taxon>
        <taxon>Chlorophyta</taxon>
        <taxon>core chlorophytes</taxon>
        <taxon>Chlorodendrophyceae</taxon>
        <taxon>Chlorodendrales</taxon>
        <taxon>Chlorodendraceae</taxon>
        <taxon>Tetraselmis</taxon>
    </lineage>
</organism>
<feature type="chain" id="PRO_5030540584" description="Peptidase S1 domain-containing protein" evidence="4">
    <location>
        <begin position="24"/>
        <end position="286"/>
    </location>
</feature>
<dbReference type="InterPro" id="IPR001254">
    <property type="entry name" value="Trypsin_dom"/>
</dbReference>
<dbReference type="GO" id="GO:0004252">
    <property type="term" value="F:serine-type endopeptidase activity"/>
    <property type="evidence" value="ECO:0007669"/>
    <property type="project" value="InterPro"/>
</dbReference>
<evidence type="ECO:0000256" key="2">
    <source>
        <dbReference type="ARBA" id="ARBA00022801"/>
    </source>
</evidence>
<dbReference type="InterPro" id="IPR009003">
    <property type="entry name" value="Peptidase_S1_PA"/>
</dbReference>
<gene>
    <name evidence="6" type="ORF">TCHU04912_LOCUS2691</name>
</gene>
<evidence type="ECO:0000313" key="6">
    <source>
        <dbReference type="EMBL" id="CAD9200458.1"/>
    </source>
</evidence>
<keyword evidence="2" id="KW-0378">Hydrolase</keyword>
<keyword evidence="3" id="KW-1015">Disulfide bond</keyword>
<accession>A0A7S1X028</accession>
<name>A0A7S1X028_9CHLO</name>
<reference evidence="6" key="1">
    <citation type="submission" date="2021-01" db="EMBL/GenBank/DDBJ databases">
        <authorList>
            <person name="Corre E."/>
            <person name="Pelletier E."/>
            <person name="Niang G."/>
            <person name="Scheremetjew M."/>
            <person name="Finn R."/>
            <person name="Kale V."/>
            <person name="Holt S."/>
            <person name="Cochrane G."/>
            <person name="Meng A."/>
            <person name="Brown T."/>
            <person name="Cohen L."/>
        </authorList>
    </citation>
    <scope>NUCLEOTIDE SEQUENCE</scope>
    <source>
        <strain evidence="6">PLY429</strain>
    </source>
</reference>
<evidence type="ECO:0000256" key="3">
    <source>
        <dbReference type="ARBA" id="ARBA00023157"/>
    </source>
</evidence>
<dbReference type="PRINTS" id="PR00722">
    <property type="entry name" value="CHYMOTRYPSIN"/>
</dbReference>
<evidence type="ECO:0000256" key="4">
    <source>
        <dbReference type="SAM" id="SignalP"/>
    </source>
</evidence>
<feature type="domain" description="Peptidase S1" evidence="5">
    <location>
        <begin position="47"/>
        <end position="281"/>
    </location>
</feature>
<evidence type="ECO:0000259" key="5">
    <source>
        <dbReference type="PROSITE" id="PS50240"/>
    </source>
</evidence>
<dbReference type="AlphaFoldDB" id="A0A7S1X028"/>
<evidence type="ECO:0000256" key="1">
    <source>
        <dbReference type="ARBA" id="ARBA00022670"/>
    </source>
</evidence>
<dbReference type="SMART" id="SM00020">
    <property type="entry name" value="Tryp_SPc"/>
    <property type="match status" value="1"/>
</dbReference>
<dbReference type="InterPro" id="IPR043504">
    <property type="entry name" value="Peptidase_S1_PA_chymotrypsin"/>
</dbReference>
<dbReference type="Gene3D" id="2.40.10.10">
    <property type="entry name" value="Trypsin-like serine proteases"/>
    <property type="match status" value="1"/>
</dbReference>
<dbReference type="SUPFAM" id="SSF50494">
    <property type="entry name" value="Trypsin-like serine proteases"/>
    <property type="match status" value="1"/>
</dbReference>
<dbReference type="PANTHER" id="PTHR24252:SF17">
    <property type="entry name" value="SUPPRESSOR OF TUMORIGENICITY 14 PROTEIN HOMOLOG-RELATED"/>
    <property type="match status" value="1"/>
</dbReference>
<dbReference type="PROSITE" id="PS50240">
    <property type="entry name" value="TRYPSIN_DOM"/>
    <property type="match status" value="1"/>
</dbReference>
<dbReference type="CDD" id="cd00190">
    <property type="entry name" value="Tryp_SPc"/>
    <property type="match status" value="1"/>
</dbReference>
<dbReference type="InterPro" id="IPR001314">
    <property type="entry name" value="Peptidase_S1A"/>
</dbReference>
<keyword evidence="4" id="KW-0732">Signal</keyword>
<protein>
    <recommendedName>
        <fullName evidence="5">Peptidase S1 domain-containing protein</fullName>
    </recommendedName>
</protein>
<keyword evidence="1" id="KW-0645">Protease</keyword>
<feature type="signal peptide" evidence="4">
    <location>
        <begin position="1"/>
        <end position="23"/>
    </location>
</feature>
<dbReference type="PANTHER" id="PTHR24252">
    <property type="entry name" value="ACROSIN-RELATED"/>
    <property type="match status" value="1"/>
</dbReference>
<proteinExistence type="predicted"/>